<dbReference type="KEGG" id="bbes:BESB_082080"/>
<evidence type="ECO:0000313" key="4">
    <source>
        <dbReference type="Proteomes" id="UP000224006"/>
    </source>
</evidence>
<organism evidence="3 4">
    <name type="scientific">Besnoitia besnoiti</name>
    <name type="common">Apicomplexan protozoan</name>
    <dbReference type="NCBI Taxonomy" id="94643"/>
    <lineage>
        <taxon>Eukaryota</taxon>
        <taxon>Sar</taxon>
        <taxon>Alveolata</taxon>
        <taxon>Apicomplexa</taxon>
        <taxon>Conoidasida</taxon>
        <taxon>Coccidia</taxon>
        <taxon>Eucoccidiorida</taxon>
        <taxon>Eimeriorina</taxon>
        <taxon>Sarcocystidae</taxon>
        <taxon>Besnoitia</taxon>
    </lineage>
</organism>
<dbReference type="InterPro" id="IPR056496">
    <property type="entry name" value="CS_DNAAF11_C"/>
</dbReference>
<evidence type="ECO:0000259" key="2">
    <source>
        <dbReference type="Pfam" id="PF23602"/>
    </source>
</evidence>
<dbReference type="RefSeq" id="XP_029217018.1">
    <property type="nucleotide sequence ID" value="XM_029366558.1"/>
</dbReference>
<feature type="compositionally biased region" description="Basic and acidic residues" evidence="1">
    <location>
        <begin position="179"/>
        <end position="195"/>
    </location>
</feature>
<dbReference type="EMBL" id="NWUJ01000009">
    <property type="protein sequence ID" value="PFH33009.1"/>
    <property type="molecule type" value="Genomic_DNA"/>
</dbReference>
<name>A0A2A9M4Y4_BESBE</name>
<evidence type="ECO:0000256" key="1">
    <source>
        <dbReference type="SAM" id="MobiDB-lite"/>
    </source>
</evidence>
<feature type="region of interest" description="Disordered" evidence="1">
    <location>
        <begin position="175"/>
        <end position="276"/>
    </location>
</feature>
<dbReference type="Pfam" id="PF23602">
    <property type="entry name" value="CS_DNAAF11_C"/>
    <property type="match status" value="1"/>
</dbReference>
<feature type="compositionally biased region" description="Polar residues" evidence="1">
    <location>
        <begin position="131"/>
        <end position="155"/>
    </location>
</feature>
<keyword evidence="4" id="KW-1185">Reference proteome</keyword>
<feature type="compositionally biased region" description="Basic and acidic residues" evidence="1">
    <location>
        <begin position="1"/>
        <end position="23"/>
    </location>
</feature>
<comment type="caution">
    <text evidence="3">The sequence shown here is derived from an EMBL/GenBank/DDBJ whole genome shotgun (WGS) entry which is preliminary data.</text>
</comment>
<sequence length="276" mass="30519">MRVSQEREEKEKKAHGSEKKQRAEPPSIYNDKGEIRQCNQGRYPFALDQSSEPDKIILEIEAPRYLCTSAIDVDVHPDYVRCTIKGKVTQLRLPAEVLVDESQVQRSKATGHLRIVMPLVNPPPRALRKMTATSAQKSTYEAASQEPSSRSRCSTAQCDSDHVTVADMLNVTGKAVQHMSERQKERFSVETELRAVSRKASSQRGPGASTQENELNELGGDSTGCVSNRVGLEGNEENASKSNRHPLLGSRDGTESRQTAVPAVDDDDLPELEFVC</sequence>
<dbReference type="OrthoDB" id="354433at2759"/>
<feature type="domain" description="Dynein axonemal assembly factor 11-like CS" evidence="2">
    <location>
        <begin position="5"/>
        <end position="118"/>
    </location>
</feature>
<accession>A0A2A9M4Y4</accession>
<dbReference type="GeneID" id="40313134"/>
<feature type="compositionally biased region" description="Acidic residues" evidence="1">
    <location>
        <begin position="264"/>
        <end position="276"/>
    </location>
</feature>
<dbReference type="VEuPathDB" id="ToxoDB:BESB_082080"/>
<dbReference type="STRING" id="94643.A0A2A9M4Y4"/>
<dbReference type="Proteomes" id="UP000224006">
    <property type="component" value="Chromosome VIII"/>
</dbReference>
<protein>
    <recommendedName>
        <fullName evidence="2">Dynein axonemal assembly factor 11-like CS domain-containing protein</fullName>
    </recommendedName>
</protein>
<feature type="region of interest" description="Disordered" evidence="1">
    <location>
        <begin position="1"/>
        <end position="33"/>
    </location>
</feature>
<proteinExistence type="predicted"/>
<gene>
    <name evidence="3" type="ORF">BESB_082080</name>
</gene>
<feature type="region of interest" description="Disordered" evidence="1">
    <location>
        <begin position="130"/>
        <end position="155"/>
    </location>
</feature>
<dbReference type="AlphaFoldDB" id="A0A2A9M4Y4"/>
<reference evidence="3 4" key="1">
    <citation type="submission" date="2017-09" db="EMBL/GenBank/DDBJ databases">
        <title>Genome sequencing of Besnoitia besnoiti strain Bb-Ger1.</title>
        <authorList>
            <person name="Schares G."/>
            <person name="Venepally P."/>
            <person name="Lorenzi H.A."/>
        </authorList>
    </citation>
    <scope>NUCLEOTIDE SEQUENCE [LARGE SCALE GENOMIC DNA]</scope>
    <source>
        <strain evidence="3 4">Bb-Ger1</strain>
    </source>
</reference>
<feature type="compositionally biased region" description="Polar residues" evidence="1">
    <location>
        <begin position="199"/>
        <end position="213"/>
    </location>
</feature>
<evidence type="ECO:0000313" key="3">
    <source>
        <dbReference type="EMBL" id="PFH33009.1"/>
    </source>
</evidence>